<evidence type="ECO:0000256" key="3">
    <source>
        <dbReference type="ARBA" id="ARBA00022722"/>
    </source>
</evidence>
<reference evidence="10 11" key="1">
    <citation type="submission" date="2016-10" db="EMBL/GenBank/DDBJ databases">
        <authorList>
            <person name="Varghese N."/>
            <person name="Submissions S."/>
        </authorList>
    </citation>
    <scope>NUCLEOTIDE SEQUENCE [LARGE SCALE GENOMIC DNA]</scope>
    <source>
        <strain evidence="10 11">WG10</strain>
    </source>
</reference>
<keyword evidence="8 9" id="KW-0051">Antiviral defense</keyword>
<dbReference type="AlphaFoldDB" id="A0A1G6R5S9"/>
<evidence type="ECO:0000256" key="4">
    <source>
        <dbReference type="ARBA" id="ARBA00022723"/>
    </source>
</evidence>
<evidence type="ECO:0000256" key="5">
    <source>
        <dbReference type="ARBA" id="ARBA00022759"/>
    </source>
</evidence>
<evidence type="ECO:0000313" key="10">
    <source>
        <dbReference type="EMBL" id="SDC99753.1"/>
    </source>
</evidence>
<name>A0A1G6R5S9_9FIRM</name>
<dbReference type="HAMAP" id="MF_01471">
    <property type="entry name" value="Cas2"/>
    <property type="match status" value="1"/>
</dbReference>
<dbReference type="GO" id="GO:0043571">
    <property type="term" value="P:maintenance of CRISPR repeat elements"/>
    <property type="evidence" value="ECO:0007669"/>
    <property type="project" value="UniProtKB-UniRule"/>
</dbReference>
<keyword evidence="7 9" id="KW-0460">Magnesium</keyword>
<gene>
    <name evidence="9" type="primary">cas2</name>
    <name evidence="10" type="ORF">SAMN04488597_12143</name>
</gene>
<keyword evidence="3 9" id="KW-0540">Nuclease</keyword>
<sequence length="112" mass="13320">MKNTHHLFISKGVIKLMYVLAYDISTENAKGRKRLRKVAETCENYGQRVQKSVFEFQLDDKKFLMMRNEVLELMNKKKDNIRIYKIIAPKDNYVEEHGNFKSVDYDNDTLLI</sequence>
<evidence type="ECO:0000256" key="7">
    <source>
        <dbReference type="ARBA" id="ARBA00022842"/>
    </source>
</evidence>
<comment type="similarity">
    <text evidence="2 9">Belongs to the CRISPR-associated endoribonuclease Cas2 protein family.</text>
</comment>
<dbReference type="NCBIfam" id="TIGR01573">
    <property type="entry name" value="cas2"/>
    <property type="match status" value="1"/>
</dbReference>
<dbReference type="PIRSF" id="PIRSF032582">
    <property type="entry name" value="Cas2"/>
    <property type="match status" value="1"/>
</dbReference>
<evidence type="ECO:0000256" key="2">
    <source>
        <dbReference type="ARBA" id="ARBA00009959"/>
    </source>
</evidence>
<feature type="binding site" evidence="9">
    <location>
        <position position="23"/>
    </location>
    <ligand>
        <name>Mg(2+)</name>
        <dbReference type="ChEBI" id="CHEBI:18420"/>
        <note>catalytic</note>
    </ligand>
</feature>
<comment type="cofactor">
    <cofactor evidence="1 9">
        <name>Mg(2+)</name>
        <dbReference type="ChEBI" id="CHEBI:18420"/>
    </cofactor>
</comment>
<comment type="subunit">
    <text evidence="9">Homodimer, forms a heterotetramer with a Cas1 homodimer.</text>
</comment>
<dbReference type="Gene3D" id="3.30.70.240">
    <property type="match status" value="1"/>
</dbReference>
<comment type="function">
    <text evidence="9">CRISPR (clustered regularly interspaced short palindromic repeat), is an adaptive immune system that provides protection against mobile genetic elements (viruses, transposable elements and conjugative plasmids). CRISPR clusters contain sequences complementary to antecedent mobile elements and target invading nucleic acids. CRISPR clusters are transcribed and processed into CRISPR RNA (crRNA). Functions as a ssRNA-specific endoribonuclease. Involved in the integration of spacer DNA into the CRISPR cassette.</text>
</comment>
<dbReference type="GO" id="GO:0004521">
    <property type="term" value="F:RNA endonuclease activity"/>
    <property type="evidence" value="ECO:0007669"/>
    <property type="project" value="InterPro"/>
</dbReference>
<evidence type="ECO:0000313" key="11">
    <source>
        <dbReference type="Proteomes" id="UP000324896"/>
    </source>
</evidence>
<evidence type="ECO:0000256" key="9">
    <source>
        <dbReference type="HAMAP-Rule" id="MF_01471"/>
    </source>
</evidence>
<dbReference type="PANTHER" id="PTHR34405:SF3">
    <property type="entry name" value="CRISPR-ASSOCIATED ENDORIBONUCLEASE CAS2 3"/>
    <property type="match status" value="1"/>
</dbReference>
<evidence type="ECO:0000256" key="1">
    <source>
        <dbReference type="ARBA" id="ARBA00001946"/>
    </source>
</evidence>
<keyword evidence="6 9" id="KW-0378">Hydrolase</keyword>
<protein>
    <recommendedName>
        <fullName evidence="9">CRISPR-associated endoribonuclease Cas2</fullName>
        <ecNumber evidence="9">3.1.-.-</ecNumber>
    </recommendedName>
</protein>
<dbReference type="GO" id="GO:0046872">
    <property type="term" value="F:metal ion binding"/>
    <property type="evidence" value="ECO:0007669"/>
    <property type="project" value="UniProtKB-UniRule"/>
</dbReference>
<dbReference type="PANTHER" id="PTHR34405">
    <property type="entry name" value="CRISPR-ASSOCIATED ENDORIBONUCLEASE CAS2"/>
    <property type="match status" value="1"/>
</dbReference>
<dbReference type="Proteomes" id="UP000324896">
    <property type="component" value="Unassembled WGS sequence"/>
</dbReference>
<dbReference type="SUPFAM" id="SSF143430">
    <property type="entry name" value="TTP0101/SSO1404-like"/>
    <property type="match status" value="1"/>
</dbReference>
<dbReference type="GO" id="GO:0016787">
    <property type="term" value="F:hydrolase activity"/>
    <property type="evidence" value="ECO:0007669"/>
    <property type="project" value="UniProtKB-KW"/>
</dbReference>
<proteinExistence type="inferred from homology"/>
<dbReference type="EC" id="3.1.-.-" evidence="9"/>
<dbReference type="EMBL" id="FMYT01000021">
    <property type="protein sequence ID" value="SDC99753.1"/>
    <property type="molecule type" value="Genomic_DNA"/>
</dbReference>
<accession>A0A1G6R5S9</accession>
<evidence type="ECO:0000256" key="8">
    <source>
        <dbReference type="ARBA" id="ARBA00023118"/>
    </source>
</evidence>
<keyword evidence="4 9" id="KW-0479">Metal-binding</keyword>
<dbReference type="InterPro" id="IPR019199">
    <property type="entry name" value="Virulence_VapD/CRISPR_Cas2"/>
</dbReference>
<dbReference type="Pfam" id="PF09827">
    <property type="entry name" value="CRISPR_Cas2"/>
    <property type="match status" value="1"/>
</dbReference>
<dbReference type="InterPro" id="IPR021127">
    <property type="entry name" value="CRISPR_associated_Cas2"/>
</dbReference>
<evidence type="ECO:0000256" key="6">
    <source>
        <dbReference type="ARBA" id="ARBA00022801"/>
    </source>
</evidence>
<dbReference type="CDD" id="cd09725">
    <property type="entry name" value="Cas2_I_II_III"/>
    <property type="match status" value="1"/>
</dbReference>
<dbReference type="GO" id="GO:0051607">
    <property type="term" value="P:defense response to virus"/>
    <property type="evidence" value="ECO:0007669"/>
    <property type="project" value="UniProtKB-UniRule"/>
</dbReference>
<keyword evidence="5 9" id="KW-0255">Endonuclease</keyword>
<organism evidence="10 11">
    <name type="scientific">Halanaerobium congolense</name>
    <dbReference type="NCBI Taxonomy" id="54121"/>
    <lineage>
        <taxon>Bacteria</taxon>
        <taxon>Bacillati</taxon>
        <taxon>Bacillota</taxon>
        <taxon>Clostridia</taxon>
        <taxon>Halanaerobiales</taxon>
        <taxon>Halanaerobiaceae</taxon>
        <taxon>Halanaerobium</taxon>
    </lineage>
</organism>